<dbReference type="InterPro" id="IPR011990">
    <property type="entry name" value="TPR-like_helical_dom_sf"/>
</dbReference>
<dbReference type="PROSITE" id="PS50005">
    <property type="entry name" value="TPR"/>
    <property type="match status" value="2"/>
</dbReference>
<dbReference type="GO" id="GO:0030154">
    <property type="term" value="P:cell differentiation"/>
    <property type="evidence" value="ECO:0007669"/>
    <property type="project" value="UniProtKB-KW"/>
</dbReference>
<keyword evidence="3" id="KW-0963">Cytoplasm</keyword>
<dbReference type="InterPro" id="IPR016024">
    <property type="entry name" value="ARM-type_fold"/>
</dbReference>
<dbReference type="GO" id="GO:0051879">
    <property type="term" value="F:Hsp90 protein binding"/>
    <property type="evidence" value="ECO:0007669"/>
    <property type="project" value="TreeGrafter"/>
</dbReference>
<dbReference type="SUPFAM" id="SSF48452">
    <property type="entry name" value="TPR-like"/>
    <property type="match status" value="1"/>
</dbReference>
<keyword evidence="7 9" id="KW-0802">TPR repeat</keyword>
<dbReference type="Pfam" id="PF11701">
    <property type="entry name" value="UNC45-central"/>
    <property type="match status" value="1"/>
</dbReference>
<evidence type="ECO:0000256" key="8">
    <source>
        <dbReference type="ARBA" id="ARBA00023186"/>
    </source>
</evidence>
<evidence type="ECO:0000313" key="12">
    <source>
        <dbReference type="Proteomes" id="UP000694383"/>
    </source>
</evidence>
<proteinExistence type="predicted"/>
<name>A0A8C7YLJ5_9TELE</name>
<dbReference type="Gene3D" id="1.25.40.10">
    <property type="entry name" value="Tetratricopeptide repeat domain"/>
    <property type="match status" value="1"/>
</dbReference>
<dbReference type="GO" id="GO:0007517">
    <property type="term" value="P:muscle organ development"/>
    <property type="evidence" value="ECO:0007669"/>
    <property type="project" value="UniProtKB-KW"/>
</dbReference>
<dbReference type="FunFam" id="1.25.10.10:FF:000043">
    <property type="entry name" value="Unc-45 myosin chaperone B"/>
    <property type="match status" value="1"/>
</dbReference>
<evidence type="ECO:0000256" key="6">
    <source>
        <dbReference type="ARBA" id="ARBA00022782"/>
    </source>
</evidence>
<keyword evidence="5" id="KW-0677">Repeat</keyword>
<evidence type="ECO:0000259" key="10">
    <source>
        <dbReference type="Pfam" id="PF11701"/>
    </source>
</evidence>
<comment type="subcellular location">
    <subcellularLocation>
        <location evidence="1">Cytoplasm</location>
        <location evidence="1">Perinuclear region</location>
    </subcellularLocation>
</comment>
<evidence type="ECO:0000256" key="3">
    <source>
        <dbReference type="ARBA" id="ARBA00022490"/>
    </source>
</evidence>
<dbReference type="Proteomes" id="UP000694383">
    <property type="component" value="Unplaced"/>
</dbReference>
<dbReference type="FunFam" id="1.25.40.10:FF:000025">
    <property type="entry name" value="Unc-45 myosin chaperone B"/>
    <property type="match status" value="1"/>
</dbReference>
<dbReference type="Ensembl" id="ENSOSIT00000030460.1">
    <property type="protein sequence ID" value="ENSOSIP00000028910.1"/>
    <property type="gene ID" value="ENSOSIG00000010493.1"/>
</dbReference>
<evidence type="ECO:0000256" key="4">
    <source>
        <dbReference type="ARBA" id="ARBA00022541"/>
    </source>
</evidence>
<dbReference type="PANTHER" id="PTHR45994:SF3">
    <property type="entry name" value="PROTEIN UNC-45 HOMOLOG A"/>
    <property type="match status" value="1"/>
</dbReference>
<protein>
    <submittedName>
        <fullName evidence="11">Unc-45 myosin chaperone A</fullName>
    </submittedName>
</protein>
<keyword evidence="8" id="KW-0143">Chaperone</keyword>
<dbReference type="InterPro" id="IPR019734">
    <property type="entry name" value="TPR_rpt"/>
</dbReference>
<evidence type="ECO:0000256" key="5">
    <source>
        <dbReference type="ARBA" id="ARBA00022737"/>
    </source>
</evidence>
<evidence type="ECO:0000256" key="7">
    <source>
        <dbReference type="ARBA" id="ARBA00022803"/>
    </source>
</evidence>
<reference evidence="11" key="1">
    <citation type="submission" date="2025-08" db="UniProtKB">
        <authorList>
            <consortium name="Ensembl"/>
        </authorList>
    </citation>
    <scope>IDENTIFICATION</scope>
</reference>
<dbReference type="Gene3D" id="1.25.10.10">
    <property type="entry name" value="Leucine-rich Repeat Variant"/>
    <property type="match status" value="2"/>
</dbReference>
<keyword evidence="12" id="KW-1185">Reference proteome</keyword>
<keyword evidence="6" id="KW-0221">Differentiation</keyword>
<sequence length="924" mass="101984">IQDPAALKEKGNSLFKAGDMEGAVCCYTKALKLSASKADSAVLYRNRSACHLKLEEYNKAESDASKALDIDPSDVKARFRRAQAFQKLDRLDQAFLDAQRCAQLEPKNKAFQELLRQLGKSNCFYRLKKILHFLEEFLNQGFPDIIKFVYEFQAAQNLVVLSRDEGGAEQIFRNDGVKLIQKLLQSKQEEVVLSALRTLVGLCTEHQSRTMAIVNELGMDQLCAVMGSGASTVSLAACHLLQVMFEALTEGMKREIRGKEEAMLPELRSMLRHLLEMMPASNVSGPGRDSAINLLVKQVPRKSFKNPDNSPTLWVIDQGLKKILQVAGSIPELSDGPPLTDNTHMSCSVLLSKLYDDLKSDKERENFNKICEEYIHQSALDAKLRAIQTVSVLLQGPSDVGNRTLEMSGMMDAVISLCASKDVTHQQIAVEALIHAAGKAKRASFITANGVALLKDLYKTSENDRIRVRALVGLCKLGSAGGTDFSMKQFAEGSTGKLAKQCRKWLCNESLPPTSRRWSVEGLAYLTFDADVKEDLVEDKNALMAMFELAKSEDKTVLFAVGSTLVNCTNSYEVEKPDPQMVELAKYAKQHVPEEHPKDAPSYVEKRLVKLLEAGVVSALACMVKQESPALTEACKECISRVFLALVERQEDRGTVVAQGGGKALIPLATENTDAGKVKAAQALAKIAITSNPEIAFPGERIYEVVRPLVSLLSLNCTLLQNFEALMALTNLAGISERLRQKIIKEKAVPKIEGYMFEEQDLVRASATECMCNLVLSTEVQELYLATGNDRLKLLVLYSGEDDERLRKAAAGTLAMLTSEQPELCKRIPGTTTHWLEIMQALLLCEISDLRHRGVVIVQNMIQADRDLTEKLMESEVLEILTVLAKGGEGTSDPVSKIAKNCLDKAVEYGLIRSREGKMEGTEP</sequence>
<dbReference type="PANTHER" id="PTHR45994">
    <property type="entry name" value="FI21225P1"/>
    <property type="match status" value="1"/>
</dbReference>
<dbReference type="InterPro" id="IPR024660">
    <property type="entry name" value="UCS_central_dom"/>
</dbReference>
<reference evidence="11" key="2">
    <citation type="submission" date="2025-09" db="UniProtKB">
        <authorList>
            <consortium name="Ensembl"/>
        </authorList>
    </citation>
    <scope>IDENTIFICATION</scope>
</reference>
<feature type="repeat" description="TPR" evidence="9">
    <location>
        <begin position="41"/>
        <end position="74"/>
    </location>
</feature>
<evidence type="ECO:0000256" key="2">
    <source>
        <dbReference type="ARBA" id="ARBA00022473"/>
    </source>
</evidence>
<dbReference type="GO" id="GO:0048471">
    <property type="term" value="C:perinuclear region of cytoplasm"/>
    <property type="evidence" value="ECO:0007669"/>
    <property type="project" value="UniProtKB-SubCell"/>
</dbReference>
<feature type="domain" description="UNC-45/Cro1/She4 central" evidence="10">
    <location>
        <begin position="294"/>
        <end position="477"/>
    </location>
</feature>
<feature type="repeat" description="TPR" evidence="9">
    <location>
        <begin position="4"/>
        <end position="37"/>
    </location>
</feature>
<dbReference type="InterPro" id="IPR011989">
    <property type="entry name" value="ARM-like"/>
</dbReference>
<evidence type="ECO:0000256" key="9">
    <source>
        <dbReference type="PROSITE-ProRule" id="PRU00339"/>
    </source>
</evidence>
<keyword evidence="2" id="KW-0217">Developmental protein</keyword>
<dbReference type="SUPFAM" id="SSF48371">
    <property type="entry name" value="ARM repeat"/>
    <property type="match status" value="2"/>
</dbReference>
<keyword evidence="4" id="KW-0517">Myogenesis</keyword>
<dbReference type="GeneTree" id="ENSGT00940000159320"/>
<dbReference type="AlphaFoldDB" id="A0A8C7YLJ5"/>
<dbReference type="SMART" id="SM00028">
    <property type="entry name" value="TPR"/>
    <property type="match status" value="3"/>
</dbReference>
<evidence type="ECO:0000256" key="1">
    <source>
        <dbReference type="ARBA" id="ARBA00004556"/>
    </source>
</evidence>
<organism evidence="11 12">
    <name type="scientific">Oryzias sinensis</name>
    <name type="common">Chinese medaka</name>
    <dbReference type="NCBI Taxonomy" id="183150"/>
    <lineage>
        <taxon>Eukaryota</taxon>
        <taxon>Metazoa</taxon>
        <taxon>Chordata</taxon>
        <taxon>Craniata</taxon>
        <taxon>Vertebrata</taxon>
        <taxon>Euteleostomi</taxon>
        <taxon>Actinopterygii</taxon>
        <taxon>Neopterygii</taxon>
        <taxon>Teleostei</taxon>
        <taxon>Neoteleostei</taxon>
        <taxon>Acanthomorphata</taxon>
        <taxon>Ovalentaria</taxon>
        <taxon>Atherinomorphae</taxon>
        <taxon>Beloniformes</taxon>
        <taxon>Adrianichthyidae</taxon>
        <taxon>Oryziinae</taxon>
        <taxon>Oryzias</taxon>
    </lineage>
</organism>
<evidence type="ECO:0000313" key="11">
    <source>
        <dbReference type="Ensembl" id="ENSOSIP00000028910.1"/>
    </source>
</evidence>
<accession>A0A8C7YLJ5</accession>